<dbReference type="Gene3D" id="1.10.8.430">
    <property type="entry name" value="Helical domain of apoptotic protease-activating factors"/>
    <property type="match status" value="1"/>
</dbReference>
<dbReference type="Gene3D" id="3.40.50.300">
    <property type="entry name" value="P-loop containing nucleotide triphosphate hydrolases"/>
    <property type="match status" value="1"/>
</dbReference>
<keyword evidence="2" id="KW-0433">Leucine-rich repeat</keyword>
<dbReference type="Gramene" id="TraesNOR7A03G04024850.1">
    <property type="protein sequence ID" value="TraesNOR7A03G04024850.1"/>
    <property type="gene ID" value="TraesNOR7A03G04024850"/>
</dbReference>
<dbReference type="Pfam" id="PF00931">
    <property type="entry name" value="NB-ARC"/>
    <property type="match status" value="1"/>
</dbReference>
<dbReference type="Gene3D" id="1.10.10.10">
    <property type="entry name" value="Winged helix-like DNA-binding domain superfamily/Winged helix DNA-binding domain"/>
    <property type="match status" value="1"/>
</dbReference>
<evidence type="ECO:0000256" key="2">
    <source>
        <dbReference type="ARBA" id="ARBA00022614"/>
    </source>
</evidence>
<dbReference type="PANTHER" id="PTHR23155">
    <property type="entry name" value="DISEASE RESISTANCE PROTEIN RP"/>
    <property type="match status" value="1"/>
</dbReference>
<dbReference type="GO" id="GO:0009626">
    <property type="term" value="P:plant-type hypersensitive response"/>
    <property type="evidence" value="ECO:0007669"/>
    <property type="project" value="UniProtKB-ARBA"/>
</dbReference>
<proteinExistence type="inferred from homology"/>
<evidence type="ECO:0000259" key="10">
    <source>
        <dbReference type="Pfam" id="PF23559"/>
    </source>
</evidence>
<dbReference type="Proteomes" id="UP000019116">
    <property type="component" value="Chromosome 7A"/>
</dbReference>
<dbReference type="EnsemblPlants" id="TraesCS7A02G419800.1">
    <property type="protein sequence ID" value="TraesCS7A02G419800.1"/>
    <property type="gene ID" value="TraesCS7A02G419800"/>
</dbReference>
<evidence type="ECO:0000256" key="1">
    <source>
        <dbReference type="ARBA" id="ARBA00008894"/>
    </source>
</evidence>
<dbReference type="GO" id="GO:0043531">
    <property type="term" value="F:ADP binding"/>
    <property type="evidence" value="ECO:0007669"/>
    <property type="project" value="InterPro"/>
</dbReference>
<dbReference type="Pfam" id="PF18052">
    <property type="entry name" value="Rx_N"/>
    <property type="match status" value="1"/>
</dbReference>
<feature type="domain" description="Disease resistance N-terminal" evidence="9">
    <location>
        <begin position="12"/>
        <end position="94"/>
    </location>
</feature>
<dbReference type="PANTHER" id="PTHR23155:SF1167">
    <property type="entry name" value="OS08G0412100 PROTEIN"/>
    <property type="match status" value="1"/>
</dbReference>
<feature type="domain" description="Disease resistance R13L4/SHOC-2-like LRR" evidence="11">
    <location>
        <begin position="554"/>
        <end position="915"/>
    </location>
</feature>
<dbReference type="STRING" id="4565.A0A3B6RK54"/>
<evidence type="ECO:0000259" key="8">
    <source>
        <dbReference type="Pfam" id="PF00931"/>
    </source>
</evidence>
<dbReference type="InterPro" id="IPR041118">
    <property type="entry name" value="Rx_N"/>
</dbReference>
<evidence type="ECO:0000256" key="4">
    <source>
        <dbReference type="ARBA" id="ARBA00022741"/>
    </source>
</evidence>
<dbReference type="GO" id="GO:0002758">
    <property type="term" value="P:innate immune response-activating signaling pathway"/>
    <property type="evidence" value="ECO:0007669"/>
    <property type="project" value="UniProtKB-ARBA"/>
</dbReference>
<dbReference type="SUPFAM" id="SSF52540">
    <property type="entry name" value="P-loop containing nucleoside triphosphate hydrolases"/>
    <property type="match status" value="1"/>
</dbReference>
<reference evidence="12" key="2">
    <citation type="submission" date="2018-10" db="UniProtKB">
        <authorList>
            <consortium name="EnsemblPlants"/>
        </authorList>
    </citation>
    <scope>IDENTIFICATION</scope>
</reference>
<evidence type="ECO:0000313" key="13">
    <source>
        <dbReference type="Proteomes" id="UP000019116"/>
    </source>
</evidence>
<dbReference type="GO" id="GO:0042742">
    <property type="term" value="P:defense response to bacterium"/>
    <property type="evidence" value="ECO:0007669"/>
    <property type="project" value="UniProtKB-ARBA"/>
</dbReference>
<dbReference type="InterPro" id="IPR058922">
    <property type="entry name" value="WHD_DRP"/>
</dbReference>
<dbReference type="Gene3D" id="3.80.10.10">
    <property type="entry name" value="Ribonuclease Inhibitor"/>
    <property type="match status" value="1"/>
</dbReference>
<dbReference type="OrthoDB" id="598235at2759"/>
<dbReference type="AlphaFoldDB" id="A0A3B6RK54"/>
<evidence type="ECO:0000259" key="11">
    <source>
        <dbReference type="Pfam" id="PF23598"/>
    </source>
</evidence>
<evidence type="ECO:0000256" key="3">
    <source>
        <dbReference type="ARBA" id="ARBA00022737"/>
    </source>
</evidence>
<dbReference type="Gramene" id="TraesJAG7A03G03963380.1">
    <property type="protein sequence ID" value="TraesJAG7A03G03963380.1"/>
    <property type="gene ID" value="TraesJAG7A03G03963380"/>
</dbReference>
<dbReference type="InterPro" id="IPR032675">
    <property type="entry name" value="LRR_dom_sf"/>
</dbReference>
<keyword evidence="6 7" id="KW-0175">Coiled coil</keyword>
<dbReference type="InterPro" id="IPR036388">
    <property type="entry name" value="WH-like_DNA-bd_sf"/>
</dbReference>
<dbReference type="CDD" id="cd14798">
    <property type="entry name" value="RX-CC_like"/>
    <property type="match status" value="1"/>
</dbReference>
<reference evidence="12" key="1">
    <citation type="submission" date="2018-08" db="EMBL/GenBank/DDBJ databases">
        <authorList>
            <person name="Rossello M."/>
        </authorList>
    </citation>
    <scope>NUCLEOTIDE SEQUENCE [LARGE SCALE GENOMIC DNA]</scope>
    <source>
        <strain evidence="12">cv. Chinese Spring</strain>
    </source>
</reference>
<dbReference type="GeneID" id="123148650"/>
<keyword evidence="3" id="KW-0677">Repeat</keyword>
<dbReference type="SMR" id="A0A3B6RK54"/>
<feature type="domain" description="NB-ARC" evidence="8">
    <location>
        <begin position="182"/>
        <end position="344"/>
    </location>
</feature>
<name>A0A3B6RK54_WHEAT</name>
<dbReference type="SUPFAM" id="SSF52058">
    <property type="entry name" value="L domain-like"/>
    <property type="match status" value="1"/>
</dbReference>
<dbReference type="InterPro" id="IPR038005">
    <property type="entry name" value="RX-like_CC"/>
</dbReference>
<gene>
    <name evidence="12" type="primary">LOC123148650</name>
</gene>
<protein>
    <submittedName>
        <fullName evidence="12">Uncharacterized protein</fullName>
    </submittedName>
</protein>
<dbReference type="Gramene" id="TraesCS7A02G419800.1">
    <property type="protein sequence ID" value="TraesCS7A02G419800.1"/>
    <property type="gene ID" value="TraesCS7A02G419800"/>
</dbReference>
<dbReference type="PRINTS" id="PR00364">
    <property type="entry name" value="DISEASERSIST"/>
</dbReference>
<keyword evidence="4" id="KW-0547">Nucleotide-binding</keyword>
<evidence type="ECO:0000259" key="9">
    <source>
        <dbReference type="Pfam" id="PF18052"/>
    </source>
</evidence>
<dbReference type="Gramene" id="TraesSYM7A03G03935380.1">
    <property type="protein sequence ID" value="TraesSYM7A03G03935380.1"/>
    <property type="gene ID" value="TraesSYM7A03G03935380"/>
</dbReference>
<dbReference type="InterPro" id="IPR055414">
    <property type="entry name" value="LRR_R13L4/SHOC2-like"/>
</dbReference>
<evidence type="ECO:0000256" key="7">
    <source>
        <dbReference type="SAM" id="Coils"/>
    </source>
</evidence>
<dbReference type="InterPro" id="IPR044974">
    <property type="entry name" value="Disease_R_plants"/>
</dbReference>
<feature type="coiled-coil region" evidence="7">
    <location>
        <begin position="38"/>
        <end position="85"/>
    </location>
</feature>
<accession>A0A3B6RK54</accession>
<evidence type="ECO:0000313" key="12">
    <source>
        <dbReference type="EnsemblPlants" id="TraesCS7A02G419800.1"/>
    </source>
</evidence>
<comment type="similarity">
    <text evidence="1">Belongs to the disease resistance NB-LRR family.</text>
</comment>
<feature type="domain" description="Disease resistance protein winged helix" evidence="10">
    <location>
        <begin position="434"/>
        <end position="505"/>
    </location>
</feature>
<dbReference type="FunFam" id="3.40.50.300:FF:001091">
    <property type="entry name" value="Probable disease resistance protein At1g61300"/>
    <property type="match status" value="1"/>
</dbReference>
<dbReference type="Pfam" id="PF23559">
    <property type="entry name" value="WHD_DRP"/>
    <property type="match status" value="1"/>
</dbReference>
<dbReference type="KEGG" id="taes:123148650"/>
<dbReference type="InterPro" id="IPR002182">
    <property type="entry name" value="NB-ARC"/>
</dbReference>
<dbReference type="InterPro" id="IPR027417">
    <property type="entry name" value="P-loop_NTPase"/>
</dbReference>
<dbReference type="OMA" id="WMTIKFP"/>
<dbReference type="Pfam" id="PF23598">
    <property type="entry name" value="LRR_14"/>
    <property type="match status" value="1"/>
</dbReference>
<dbReference type="InterPro" id="IPR042197">
    <property type="entry name" value="Apaf_helical"/>
</dbReference>
<keyword evidence="13" id="KW-1185">Reference proteome</keyword>
<dbReference type="Gramene" id="TraesCS7A03G1017800.1">
    <property type="protein sequence ID" value="TraesCS7A03G1017800.1.CDS"/>
    <property type="gene ID" value="TraesCS7A03G1017800"/>
</dbReference>
<dbReference type="RefSeq" id="XP_044424063.1">
    <property type="nucleotide sequence ID" value="XM_044568128.1"/>
</dbReference>
<organism evidence="12">
    <name type="scientific">Triticum aestivum</name>
    <name type="common">Wheat</name>
    <dbReference type="NCBI Taxonomy" id="4565"/>
    <lineage>
        <taxon>Eukaryota</taxon>
        <taxon>Viridiplantae</taxon>
        <taxon>Streptophyta</taxon>
        <taxon>Embryophyta</taxon>
        <taxon>Tracheophyta</taxon>
        <taxon>Spermatophyta</taxon>
        <taxon>Magnoliopsida</taxon>
        <taxon>Liliopsida</taxon>
        <taxon>Poales</taxon>
        <taxon>Poaceae</taxon>
        <taxon>BOP clade</taxon>
        <taxon>Pooideae</taxon>
        <taxon>Triticodae</taxon>
        <taxon>Triticeae</taxon>
        <taxon>Triticinae</taxon>
        <taxon>Triticum</taxon>
    </lineage>
</organism>
<dbReference type="FunFam" id="1.10.10.10:FF:000322">
    <property type="entry name" value="Probable disease resistance protein At1g63360"/>
    <property type="match status" value="1"/>
</dbReference>
<sequence length="922" mass="103560">MEGVLVSAATGVLKSLLCKLAALLEGEYRMHKGLRRDIAFLKDELSSMNALLEKLAEAEALDTQLREWRDQVREMAYEIEDYIDRYMNHHVHRDPDKPNAVMELFWKGVCKVKSFGAHHEMAVQIKELKSRIIEASQRRDRYRLDAMVCSASSNAARTDPRLPALFVEGASLVGIDGPKDELIKLVTDEELALKVVSLIGFGGSGKTTLANQVYQKTGKLFNCQAFVSVSQNPDIRKILRSMLSQIRKEDSPISRSSDEAWLINSMRNFLKDKRYLIVIDDIWSIQVWKTIKCALLENSCGSRIIVTTRNVSVAKSCCFPRLDLAYELRPLTEADSKILFFTRVFGSVEKCPLHLNEISTEIIKKCGGLPLAIITIGSLLTTKSDSREDWIRVRNSIGRGLEKNPHVEEMERILSLSYNDLTLQLKTCLLYLSMYPEDYEVQMEDLVRRWIAERFVKVVGGKNLFDTGKDYFYELINRNMIQPTYINYDGQAMACRVHDMIRDLIISKAVEENFITSSGHQTHSLVSQHKVRRLSIDYRGLENVKTVSSMVTAHVQTLGVFGCTDQVPPLSEFPALRMLALDRSEELEIGYLKNITKLCLLRYLRIEGSCITELPEQIGDLQCLEMLDLNGTGIRELPASIVQLLQLKLLLVDGAKLPHGIGNMQGLEELSCVTVDDSTSINLLQELGSLTRMRILGLKLCMSAHKTSTSYVDRLVSSLGKLGSSQLERLFVKTDGRLIDIPVGSWSPPPRLLQELITSDLCLCQIPDWMASMASLTCLQIGVNQVTQETLLVLGGLPVLLSLTLNSSQNAEPKQRLVVSNNMFRCLKRFLLYCEVGLLTFEAGAMPKLKALEFQIVALEAKSACIAPDLGISNLCALSDLCIWIDCQGEKAEEGVHELESAIRVAASLLPNRPTPYFHRLY</sequence>
<evidence type="ECO:0000256" key="6">
    <source>
        <dbReference type="ARBA" id="ARBA00023054"/>
    </source>
</evidence>
<keyword evidence="5" id="KW-0611">Plant defense</keyword>
<evidence type="ECO:0000256" key="5">
    <source>
        <dbReference type="ARBA" id="ARBA00022821"/>
    </source>
</evidence>
<dbReference type="Gene3D" id="1.20.5.4130">
    <property type="match status" value="1"/>
</dbReference>